<dbReference type="GO" id="GO:0004525">
    <property type="term" value="F:ribonuclease III activity"/>
    <property type="evidence" value="ECO:0007669"/>
    <property type="project" value="InterPro"/>
</dbReference>
<feature type="compositionally biased region" description="Basic and acidic residues" evidence="13">
    <location>
        <begin position="684"/>
        <end position="706"/>
    </location>
</feature>
<feature type="region of interest" description="Disordered" evidence="13">
    <location>
        <begin position="673"/>
        <end position="708"/>
    </location>
</feature>
<keyword evidence="9" id="KW-0460">Magnesium</keyword>
<dbReference type="PROSITE" id="PS50142">
    <property type="entry name" value="RNASE_3_2"/>
    <property type="match status" value="2"/>
</dbReference>
<proteinExistence type="predicted"/>
<evidence type="ECO:0000256" key="8">
    <source>
        <dbReference type="ARBA" id="ARBA00022801"/>
    </source>
</evidence>
<feature type="domain" description="RNase III" evidence="15">
    <location>
        <begin position="456"/>
        <end position="583"/>
    </location>
</feature>
<dbReference type="GO" id="GO:0000166">
    <property type="term" value="F:nucleotide binding"/>
    <property type="evidence" value="ECO:0007669"/>
    <property type="project" value="UniProtKB-KW"/>
</dbReference>
<dbReference type="Pfam" id="PF00636">
    <property type="entry name" value="Ribonuclease_3"/>
    <property type="match status" value="1"/>
</dbReference>
<evidence type="ECO:0000256" key="13">
    <source>
        <dbReference type="SAM" id="MobiDB-lite"/>
    </source>
</evidence>
<dbReference type="VEuPathDB" id="AmoebaDB:ACA1_216050"/>
<reference evidence="17 18" key="1">
    <citation type="journal article" date="2013" name="Genome Biol.">
        <title>Genome of Acanthamoeba castellanii highlights extensive lateral gene transfer and early evolution of tyrosine kinase signaling.</title>
        <authorList>
            <person name="Clarke M."/>
            <person name="Lohan A.J."/>
            <person name="Liu B."/>
            <person name="Lagkouvardos I."/>
            <person name="Roy S."/>
            <person name="Zafar N."/>
            <person name="Bertelli C."/>
            <person name="Schilde C."/>
            <person name="Kianianmomeni A."/>
            <person name="Burglin T.R."/>
            <person name="Frech C."/>
            <person name="Turcotte B."/>
            <person name="Kopec K.O."/>
            <person name="Synnott J.M."/>
            <person name="Choo C."/>
            <person name="Paponov I."/>
            <person name="Finkler A."/>
            <person name="Soon Heng Tan C."/>
            <person name="Hutchins A.P."/>
            <person name="Weinmeier T."/>
            <person name="Rattei T."/>
            <person name="Chu J.S."/>
            <person name="Gimenez G."/>
            <person name="Irimia M."/>
            <person name="Rigden D.J."/>
            <person name="Fitzpatrick D.A."/>
            <person name="Lorenzo-Morales J."/>
            <person name="Bateman A."/>
            <person name="Chiu C.H."/>
            <person name="Tang P."/>
            <person name="Hegemann P."/>
            <person name="Fromm H."/>
            <person name="Raoult D."/>
            <person name="Greub G."/>
            <person name="Miranda-Saavedra D."/>
            <person name="Chen N."/>
            <person name="Nash P."/>
            <person name="Ginger M.L."/>
            <person name="Horn M."/>
            <person name="Schaap P."/>
            <person name="Caler L."/>
            <person name="Loftus B."/>
        </authorList>
    </citation>
    <scope>NUCLEOTIDE SEQUENCE [LARGE SCALE GENOMIC DNA]</scope>
    <source>
        <strain evidence="17 18">Neff</strain>
    </source>
</reference>
<dbReference type="EMBL" id="KB008036">
    <property type="protein sequence ID" value="ELR15123.1"/>
    <property type="molecule type" value="Genomic_DNA"/>
</dbReference>
<dbReference type="InterPro" id="IPR036085">
    <property type="entry name" value="PAZ_dom_sf"/>
</dbReference>
<feature type="region of interest" description="Disordered" evidence="13">
    <location>
        <begin position="94"/>
        <end position="135"/>
    </location>
</feature>
<keyword evidence="6" id="KW-0547">Nucleotide-binding</keyword>
<feature type="domain" description="RNase III" evidence="15">
    <location>
        <begin position="646"/>
        <end position="804"/>
    </location>
</feature>
<evidence type="ECO:0000313" key="18">
    <source>
        <dbReference type="Proteomes" id="UP000011083"/>
    </source>
</evidence>
<dbReference type="InterPro" id="IPR014720">
    <property type="entry name" value="dsRBD_dom"/>
</dbReference>
<dbReference type="RefSeq" id="XP_004337136.1">
    <property type="nucleotide sequence ID" value="XM_004337088.1"/>
</dbReference>
<dbReference type="STRING" id="1257118.L8GR55"/>
<evidence type="ECO:0000256" key="6">
    <source>
        <dbReference type="ARBA" id="ARBA00022741"/>
    </source>
</evidence>
<organism evidence="17 18">
    <name type="scientific">Acanthamoeba castellanii (strain ATCC 30010 / Neff)</name>
    <dbReference type="NCBI Taxonomy" id="1257118"/>
    <lineage>
        <taxon>Eukaryota</taxon>
        <taxon>Amoebozoa</taxon>
        <taxon>Discosea</taxon>
        <taxon>Longamoebia</taxon>
        <taxon>Centramoebida</taxon>
        <taxon>Acanthamoebidae</taxon>
        <taxon>Acanthamoeba</taxon>
    </lineage>
</organism>
<dbReference type="PANTHER" id="PTHR14950:SF37">
    <property type="entry name" value="ENDORIBONUCLEASE DICER"/>
    <property type="match status" value="1"/>
</dbReference>
<keyword evidence="3" id="KW-0540">Nuclease</keyword>
<evidence type="ECO:0000256" key="5">
    <source>
        <dbReference type="ARBA" id="ARBA00022737"/>
    </source>
</evidence>
<evidence type="ECO:0000256" key="9">
    <source>
        <dbReference type="ARBA" id="ARBA00022842"/>
    </source>
</evidence>
<keyword evidence="11" id="KW-0464">Manganese</keyword>
<dbReference type="PROSITE" id="PS00517">
    <property type="entry name" value="RNASE_3_1"/>
    <property type="match status" value="1"/>
</dbReference>
<dbReference type="GeneID" id="14915626"/>
<dbReference type="Pfam" id="PF14622">
    <property type="entry name" value="Ribonucleas_3_3"/>
    <property type="match status" value="1"/>
</dbReference>
<evidence type="ECO:0000256" key="1">
    <source>
        <dbReference type="ARBA" id="ARBA00001936"/>
    </source>
</evidence>
<evidence type="ECO:0000259" key="15">
    <source>
        <dbReference type="PROSITE" id="PS50142"/>
    </source>
</evidence>
<protein>
    <submittedName>
        <fullName evidence="17">RNase3 domain containing protein</fullName>
    </submittedName>
</protein>
<dbReference type="InterPro" id="IPR003100">
    <property type="entry name" value="PAZ_dom"/>
</dbReference>
<keyword evidence="4" id="KW-0479">Metal-binding</keyword>
<evidence type="ECO:0000256" key="10">
    <source>
        <dbReference type="ARBA" id="ARBA00022884"/>
    </source>
</evidence>
<dbReference type="PANTHER" id="PTHR14950">
    <property type="entry name" value="DICER-RELATED"/>
    <property type="match status" value="1"/>
</dbReference>
<dbReference type="AlphaFoldDB" id="L8GR55"/>
<accession>L8GR55</accession>
<evidence type="ECO:0000256" key="4">
    <source>
        <dbReference type="ARBA" id="ARBA00022723"/>
    </source>
</evidence>
<dbReference type="PROSITE" id="PS50137">
    <property type="entry name" value="DS_RBD"/>
    <property type="match status" value="1"/>
</dbReference>
<evidence type="ECO:0000259" key="16">
    <source>
        <dbReference type="PROSITE" id="PS50821"/>
    </source>
</evidence>
<dbReference type="Pfam" id="PF00035">
    <property type="entry name" value="dsrm"/>
    <property type="match status" value="1"/>
</dbReference>
<name>L8GR55_ACACF</name>
<feature type="compositionally biased region" description="Basic and acidic residues" evidence="13">
    <location>
        <begin position="610"/>
        <end position="619"/>
    </location>
</feature>
<keyword evidence="5" id="KW-0677">Repeat</keyword>
<evidence type="ECO:0000259" key="14">
    <source>
        <dbReference type="PROSITE" id="PS50137"/>
    </source>
</evidence>
<dbReference type="InterPro" id="IPR000999">
    <property type="entry name" value="RNase_III_dom"/>
</dbReference>
<sequence>MQQQQVRAALAQPNGANKSVLNQAVLGLGGLLPHYSWSQPDGPAHAPSFTASVEVCIPGQAMVEGRGQSNSKKRAADVAAAHAYRQLVDLGLAPAMNEKPTETGPGTERPAGAPKNRTVEGVVRGQPPRKRSRGDDEIAAALPRLPHASGAPVTCYAYALSLPDVDMGRDYEHFAGLRFAGFHLISSTSLHIPQFKLCGEKFERVRVLVAPERQLRLSAPELQVVRDVHEHLLHTILRVQQKLQFTPGSLYILPRDTPDLIDHDDDLRLPFVKSLIDQRVPAYDRFHEILRQTGVELGQPKNGPPDQQAALPDSAESLRRAQTRVDAEFSGRIFFTTYNDSAYVLCGVNTDITPQHWFCSADRHWTSFAQYYRQKKGIELAHVQQPMVVANQCNVGALANILPGTGTIIPGTTTTASFSSYLRTKRLTFEMSTTHVHYLPGILNHCHDLQLFYARADRFQQAGHLPFINRRLLKEAFTHSTFAHAREVDTTHNERLEFLGDGVLEFLAVTRVFLRHPTLTEGELTEKKKRYTRNAVLALAAQELGLPECLLVTGHPMSNPQGAAKVSADLLEAVIAALFLDQGIDQANRFCEAVLFDRHQGGTDGEGGDDDHARAESRPFVRSPLYAKPTDPALGTDISAREAADVAGLESALGFAFGDKGYLQQAVTHKSFAGSGSKGDGGNIEEKGKEKEKSTDDPEVQGREGAPRYVAEGSYERLEFLGDCLLKFITSVHLYFTAPTDVREDTLTDRRSMLVRNTWLAQCTARRGLDAFLLHGLPSSPGPEDKVLGDLLESLIGAAYLDRGMADPETIQREHGCGCGVDVFGCLVHKIIIAGQAQPEGASCAPAVAHGPGAALGHDSAEDVRELLQVLCQRRGLPAPVYKEVAPATEGEGVRVEVHLQLGPGTGASETEAQRAAARAALLRWFAS</sequence>
<evidence type="ECO:0000256" key="12">
    <source>
        <dbReference type="PROSITE-ProRule" id="PRU00266"/>
    </source>
</evidence>
<dbReference type="CDD" id="cd00593">
    <property type="entry name" value="RIBOc"/>
    <property type="match status" value="2"/>
</dbReference>
<evidence type="ECO:0000256" key="3">
    <source>
        <dbReference type="ARBA" id="ARBA00022722"/>
    </source>
</evidence>
<feature type="region of interest" description="Disordered" evidence="13">
    <location>
        <begin position="601"/>
        <end position="633"/>
    </location>
</feature>
<keyword evidence="10 12" id="KW-0694">RNA-binding</keyword>
<dbReference type="Gene3D" id="1.10.1520.10">
    <property type="entry name" value="Ribonuclease III domain"/>
    <property type="match status" value="2"/>
</dbReference>
<dbReference type="SMART" id="SM00358">
    <property type="entry name" value="DSRM"/>
    <property type="match status" value="2"/>
</dbReference>
<dbReference type="PROSITE" id="PS50821">
    <property type="entry name" value="PAZ"/>
    <property type="match status" value="1"/>
</dbReference>
<dbReference type="GO" id="GO:0046872">
    <property type="term" value="F:metal ion binding"/>
    <property type="evidence" value="ECO:0007669"/>
    <property type="project" value="UniProtKB-KW"/>
</dbReference>
<feature type="domain" description="PAZ" evidence="16">
    <location>
        <begin position="305"/>
        <end position="397"/>
    </location>
</feature>
<dbReference type="Pfam" id="PF02170">
    <property type="entry name" value="PAZ"/>
    <property type="match status" value="1"/>
</dbReference>
<dbReference type="Proteomes" id="UP000011083">
    <property type="component" value="Unassembled WGS sequence"/>
</dbReference>
<dbReference type="SMR" id="L8GR55"/>
<evidence type="ECO:0000256" key="7">
    <source>
        <dbReference type="ARBA" id="ARBA00022759"/>
    </source>
</evidence>
<dbReference type="OrthoDB" id="20536at2759"/>
<dbReference type="SUPFAM" id="SSF54768">
    <property type="entry name" value="dsRNA-binding domain-like"/>
    <property type="match status" value="2"/>
</dbReference>
<dbReference type="InterPro" id="IPR036389">
    <property type="entry name" value="RNase_III_sf"/>
</dbReference>
<comment type="cofactor">
    <cofactor evidence="1">
        <name>Mn(2+)</name>
        <dbReference type="ChEBI" id="CHEBI:29035"/>
    </cofactor>
</comment>
<keyword evidence="7" id="KW-0255">Endonuclease</keyword>
<keyword evidence="8" id="KW-0378">Hydrolase</keyword>
<gene>
    <name evidence="17" type="ORF">ACA1_216050</name>
</gene>
<dbReference type="SUPFAM" id="SSF101690">
    <property type="entry name" value="PAZ domain"/>
    <property type="match status" value="1"/>
</dbReference>
<evidence type="ECO:0000313" key="17">
    <source>
        <dbReference type="EMBL" id="ELR15123.1"/>
    </source>
</evidence>
<evidence type="ECO:0000256" key="11">
    <source>
        <dbReference type="ARBA" id="ARBA00023211"/>
    </source>
</evidence>
<dbReference type="GO" id="GO:0003723">
    <property type="term" value="F:RNA binding"/>
    <property type="evidence" value="ECO:0007669"/>
    <property type="project" value="UniProtKB-UniRule"/>
</dbReference>
<dbReference type="SUPFAM" id="SSF69065">
    <property type="entry name" value="RNase III domain-like"/>
    <property type="match status" value="2"/>
</dbReference>
<dbReference type="KEGG" id="acan:ACA1_216050"/>
<evidence type="ECO:0000256" key="2">
    <source>
        <dbReference type="ARBA" id="ARBA00001946"/>
    </source>
</evidence>
<dbReference type="SMART" id="SM00535">
    <property type="entry name" value="RIBOc"/>
    <property type="match status" value="2"/>
</dbReference>
<feature type="domain" description="DRBM" evidence="14">
    <location>
        <begin position="16"/>
        <end position="89"/>
    </location>
</feature>
<dbReference type="Gene3D" id="3.30.160.20">
    <property type="match status" value="2"/>
</dbReference>
<dbReference type="GO" id="GO:0006396">
    <property type="term" value="P:RNA processing"/>
    <property type="evidence" value="ECO:0007669"/>
    <property type="project" value="InterPro"/>
</dbReference>
<keyword evidence="18" id="KW-1185">Reference proteome</keyword>
<comment type="cofactor">
    <cofactor evidence="2">
        <name>Mg(2+)</name>
        <dbReference type="ChEBI" id="CHEBI:18420"/>
    </cofactor>
</comment>
<dbReference type="Gene3D" id="2.170.260.10">
    <property type="entry name" value="paz domain"/>
    <property type="match status" value="1"/>
</dbReference>